<sequence>MSHRPSWPRNRLPRILGALLLAGTGFAGGCVVAQTPFPNIVDAQNHLQAALASLERAPDRFGGHKGEAQRLIRAALGELEEAKRAFR</sequence>
<keyword evidence="2" id="KW-1185">Reference proteome</keyword>
<dbReference type="Proteomes" id="UP001139516">
    <property type="component" value="Unassembled WGS sequence"/>
</dbReference>
<name>A0A9X2BXC5_9PROT</name>
<dbReference type="RefSeq" id="WP_248667921.1">
    <property type="nucleotide sequence ID" value="NZ_JALPRX010000068.1"/>
</dbReference>
<organism evidence="1 2">
    <name type="scientific">Roseomonas acroporae</name>
    <dbReference type="NCBI Taxonomy" id="2937791"/>
    <lineage>
        <taxon>Bacteria</taxon>
        <taxon>Pseudomonadati</taxon>
        <taxon>Pseudomonadota</taxon>
        <taxon>Alphaproteobacteria</taxon>
        <taxon>Acetobacterales</taxon>
        <taxon>Roseomonadaceae</taxon>
        <taxon>Roseomonas</taxon>
    </lineage>
</organism>
<gene>
    <name evidence="1" type="ORF">M0638_15600</name>
</gene>
<comment type="caution">
    <text evidence="1">The sequence shown here is derived from an EMBL/GenBank/DDBJ whole genome shotgun (WGS) entry which is preliminary data.</text>
</comment>
<evidence type="ECO:0000313" key="1">
    <source>
        <dbReference type="EMBL" id="MCK8785804.1"/>
    </source>
</evidence>
<proteinExistence type="predicted"/>
<protein>
    <submittedName>
        <fullName evidence="1">Uncharacterized protein</fullName>
    </submittedName>
</protein>
<reference evidence="1" key="1">
    <citation type="submission" date="2022-04" db="EMBL/GenBank/DDBJ databases">
        <title>Roseomonas acroporae sp. nov., isolated from coral Acropora digitifera.</title>
        <authorList>
            <person name="Sun H."/>
        </authorList>
    </citation>
    <scope>NUCLEOTIDE SEQUENCE</scope>
    <source>
        <strain evidence="1">NAR14</strain>
    </source>
</reference>
<dbReference type="EMBL" id="JALPRX010000068">
    <property type="protein sequence ID" value="MCK8785804.1"/>
    <property type="molecule type" value="Genomic_DNA"/>
</dbReference>
<accession>A0A9X2BXC5</accession>
<dbReference type="AlphaFoldDB" id="A0A9X2BXC5"/>
<evidence type="ECO:0000313" key="2">
    <source>
        <dbReference type="Proteomes" id="UP001139516"/>
    </source>
</evidence>
<dbReference type="PROSITE" id="PS51257">
    <property type="entry name" value="PROKAR_LIPOPROTEIN"/>
    <property type="match status" value="1"/>
</dbReference>